<name>A0A087TD86_STEMI</name>
<evidence type="ECO:0000256" key="3">
    <source>
        <dbReference type="ARBA" id="ARBA00022692"/>
    </source>
</evidence>
<dbReference type="PANTHER" id="PTHR16172">
    <property type="entry name" value="MAJOR FACILITATOR SUPERFAMILY DOMAIN-CONTAINING PROTEIN 6-LIKE"/>
    <property type="match status" value="1"/>
</dbReference>
<feature type="non-terminal residue" evidence="8">
    <location>
        <position position="259"/>
    </location>
</feature>
<evidence type="ECO:0000313" key="8">
    <source>
        <dbReference type="EMBL" id="KFM63075.1"/>
    </source>
</evidence>
<dbReference type="Pfam" id="PF12832">
    <property type="entry name" value="MFS_1_like"/>
    <property type="match status" value="1"/>
</dbReference>
<keyword evidence="3 6" id="KW-0812">Transmembrane</keyword>
<reference evidence="8 9" key="1">
    <citation type="submission" date="2013-11" db="EMBL/GenBank/DDBJ databases">
        <title>Genome sequencing of Stegodyphus mimosarum.</title>
        <authorList>
            <person name="Bechsgaard J."/>
        </authorList>
    </citation>
    <scope>NUCLEOTIDE SEQUENCE [LARGE SCALE GENOMIC DNA]</scope>
</reference>
<feature type="transmembrane region" description="Helical" evidence="6">
    <location>
        <begin position="113"/>
        <end position="133"/>
    </location>
</feature>
<dbReference type="Proteomes" id="UP000054359">
    <property type="component" value="Unassembled WGS sequence"/>
</dbReference>
<dbReference type="AlphaFoldDB" id="A0A087TD86"/>
<dbReference type="OrthoDB" id="515887at2759"/>
<evidence type="ECO:0000256" key="4">
    <source>
        <dbReference type="ARBA" id="ARBA00022989"/>
    </source>
</evidence>
<feature type="transmembrane region" description="Helical" evidence="6">
    <location>
        <begin position="142"/>
        <end position="160"/>
    </location>
</feature>
<organism evidence="8 9">
    <name type="scientific">Stegodyphus mimosarum</name>
    <name type="common">African social velvet spider</name>
    <dbReference type="NCBI Taxonomy" id="407821"/>
    <lineage>
        <taxon>Eukaryota</taxon>
        <taxon>Metazoa</taxon>
        <taxon>Ecdysozoa</taxon>
        <taxon>Arthropoda</taxon>
        <taxon>Chelicerata</taxon>
        <taxon>Arachnida</taxon>
        <taxon>Araneae</taxon>
        <taxon>Araneomorphae</taxon>
        <taxon>Entelegynae</taxon>
        <taxon>Eresoidea</taxon>
        <taxon>Eresidae</taxon>
        <taxon>Stegodyphus</taxon>
    </lineage>
</organism>
<feature type="domain" description="Major facilitator superfamily associated" evidence="7">
    <location>
        <begin position="77"/>
        <end position="187"/>
    </location>
</feature>
<comment type="similarity">
    <text evidence="2">Belongs to the major facilitator superfamily. MFSD6 family.</text>
</comment>
<comment type="subcellular location">
    <subcellularLocation>
        <location evidence="1">Membrane</location>
        <topology evidence="1">Multi-pass membrane protein</topology>
    </subcellularLocation>
</comment>
<dbReference type="InterPro" id="IPR024989">
    <property type="entry name" value="MFS_assoc_dom"/>
</dbReference>
<evidence type="ECO:0000256" key="1">
    <source>
        <dbReference type="ARBA" id="ARBA00004141"/>
    </source>
</evidence>
<protein>
    <recommendedName>
        <fullName evidence="7">Major facilitator superfamily associated domain-containing protein</fullName>
    </recommendedName>
</protein>
<gene>
    <name evidence="8" type="ORF">X975_18544</name>
</gene>
<dbReference type="PANTHER" id="PTHR16172:SF41">
    <property type="entry name" value="MAJOR FACILITATOR SUPERFAMILY DOMAIN-CONTAINING PROTEIN 6-LIKE"/>
    <property type="match status" value="1"/>
</dbReference>
<keyword evidence="5 6" id="KW-0472">Membrane</keyword>
<proteinExistence type="inferred from homology"/>
<dbReference type="InterPro" id="IPR036259">
    <property type="entry name" value="MFS_trans_sf"/>
</dbReference>
<dbReference type="EMBL" id="KK114678">
    <property type="protein sequence ID" value="KFM63075.1"/>
    <property type="molecule type" value="Genomic_DNA"/>
</dbReference>
<evidence type="ECO:0000313" key="9">
    <source>
        <dbReference type="Proteomes" id="UP000054359"/>
    </source>
</evidence>
<sequence length="259" mass="29244">MIDFNKQSFHPVMDTDFKSVDFSSEDERNECNGVVSVNDTRNEKKEVPENANLEDETFNLTWRLYKNYKISICTPLIPLKLALLLWFGAGSIVGSFLAVYFKQRGLALSELSTIFMITPFAQFLGSTASGIIADKLGRCKPVLVGNLVITLLAVTGMLLMPRMNPESCNPQPLNIKCHYQEFDRLIVRSTCDIDDEVFEVTSCNVQCPENVTEYCFGQNIICEILANSQEIGNFSLSIHVNETFKIKNKCFYNVHALTH</sequence>
<evidence type="ECO:0000256" key="5">
    <source>
        <dbReference type="ARBA" id="ARBA00023136"/>
    </source>
</evidence>
<dbReference type="GO" id="GO:0016020">
    <property type="term" value="C:membrane"/>
    <property type="evidence" value="ECO:0007669"/>
    <property type="project" value="UniProtKB-SubCell"/>
</dbReference>
<keyword evidence="9" id="KW-1185">Reference proteome</keyword>
<dbReference type="Gene3D" id="1.20.1250.20">
    <property type="entry name" value="MFS general substrate transporter like domains"/>
    <property type="match status" value="1"/>
</dbReference>
<evidence type="ECO:0000256" key="6">
    <source>
        <dbReference type="SAM" id="Phobius"/>
    </source>
</evidence>
<dbReference type="SUPFAM" id="SSF103473">
    <property type="entry name" value="MFS general substrate transporter"/>
    <property type="match status" value="1"/>
</dbReference>
<evidence type="ECO:0000259" key="7">
    <source>
        <dbReference type="Pfam" id="PF12832"/>
    </source>
</evidence>
<keyword evidence="4 6" id="KW-1133">Transmembrane helix</keyword>
<evidence type="ECO:0000256" key="2">
    <source>
        <dbReference type="ARBA" id="ARBA00005241"/>
    </source>
</evidence>
<dbReference type="InterPro" id="IPR051717">
    <property type="entry name" value="MFS_MFSD6"/>
</dbReference>
<feature type="transmembrane region" description="Helical" evidence="6">
    <location>
        <begin position="81"/>
        <end position="101"/>
    </location>
</feature>
<accession>A0A087TD86</accession>